<gene>
    <name evidence="4" type="primary">CHDH</name>
    <name evidence="4" type="ORF">FJT64_008951</name>
</gene>
<dbReference type="Proteomes" id="UP000440578">
    <property type="component" value="Unassembled WGS sequence"/>
</dbReference>
<evidence type="ECO:0000313" key="4">
    <source>
        <dbReference type="EMBL" id="KAF0293140.1"/>
    </source>
</evidence>
<dbReference type="InterPro" id="IPR007867">
    <property type="entry name" value="GMC_OxRtase_C"/>
</dbReference>
<dbReference type="InterPro" id="IPR036188">
    <property type="entry name" value="FAD/NAD-bd_sf"/>
</dbReference>
<keyword evidence="2" id="KW-0812">Transmembrane</keyword>
<evidence type="ECO:0000313" key="5">
    <source>
        <dbReference type="Proteomes" id="UP000440578"/>
    </source>
</evidence>
<dbReference type="PANTHER" id="PTHR11552">
    <property type="entry name" value="GLUCOSE-METHANOL-CHOLINE GMC OXIDOREDUCTASE"/>
    <property type="match status" value="1"/>
</dbReference>
<dbReference type="Gene3D" id="3.50.50.60">
    <property type="entry name" value="FAD/NAD(P)-binding domain"/>
    <property type="match status" value="2"/>
</dbReference>
<accession>A0A6A4VP07</accession>
<dbReference type="EMBL" id="VIIS01001768">
    <property type="protein sequence ID" value="KAF0293140.1"/>
    <property type="molecule type" value="Genomic_DNA"/>
</dbReference>
<keyword evidence="2" id="KW-0472">Membrane</keyword>
<evidence type="ECO:0000256" key="2">
    <source>
        <dbReference type="SAM" id="Phobius"/>
    </source>
</evidence>
<keyword evidence="5" id="KW-1185">Reference proteome</keyword>
<dbReference type="Pfam" id="PF05199">
    <property type="entry name" value="GMC_oxred_C"/>
    <property type="match status" value="1"/>
</dbReference>
<feature type="domain" description="Glucose-methanol-choline oxidoreductase C-terminal" evidence="3">
    <location>
        <begin position="110"/>
        <end position="231"/>
    </location>
</feature>
<dbReference type="OrthoDB" id="269227at2759"/>
<protein>
    <submittedName>
        <fullName evidence="4">Choline dehydrogenase, mitochondrial</fullName>
    </submittedName>
</protein>
<comment type="caution">
    <text evidence="4">The sequence shown here is derived from an EMBL/GenBank/DDBJ whole genome shotgun (WGS) entry which is preliminary data.</text>
</comment>
<dbReference type="SUPFAM" id="SSF51905">
    <property type="entry name" value="FAD/NAD(P)-binding domain"/>
    <property type="match status" value="1"/>
</dbReference>
<evidence type="ECO:0000259" key="3">
    <source>
        <dbReference type="Pfam" id="PF05199"/>
    </source>
</evidence>
<reference evidence="4 5" key="1">
    <citation type="submission" date="2019-07" db="EMBL/GenBank/DDBJ databases">
        <title>Draft genome assembly of a fouling barnacle, Amphibalanus amphitrite (Darwin, 1854): The first reference genome for Thecostraca.</title>
        <authorList>
            <person name="Kim W."/>
        </authorList>
    </citation>
    <scope>NUCLEOTIDE SEQUENCE [LARGE SCALE GENOMIC DNA]</scope>
    <source>
        <strain evidence="4">SNU_AA5</strain>
        <tissue evidence="4">Soma without cirri and trophi</tissue>
    </source>
</reference>
<organism evidence="4 5">
    <name type="scientific">Amphibalanus amphitrite</name>
    <name type="common">Striped barnacle</name>
    <name type="synonym">Balanus amphitrite</name>
    <dbReference type="NCBI Taxonomy" id="1232801"/>
    <lineage>
        <taxon>Eukaryota</taxon>
        <taxon>Metazoa</taxon>
        <taxon>Ecdysozoa</taxon>
        <taxon>Arthropoda</taxon>
        <taxon>Crustacea</taxon>
        <taxon>Multicrustacea</taxon>
        <taxon>Cirripedia</taxon>
        <taxon>Thoracica</taxon>
        <taxon>Thoracicalcarea</taxon>
        <taxon>Balanomorpha</taxon>
        <taxon>Balanoidea</taxon>
        <taxon>Balanidae</taxon>
        <taxon>Amphibalaninae</taxon>
        <taxon>Amphibalanus</taxon>
    </lineage>
</organism>
<dbReference type="GO" id="GO:0050660">
    <property type="term" value="F:flavin adenine dinucleotide binding"/>
    <property type="evidence" value="ECO:0007669"/>
    <property type="project" value="InterPro"/>
</dbReference>
<dbReference type="AlphaFoldDB" id="A0A6A4VP07"/>
<dbReference type="InterPro" id="IPR012132">
    <property type="entry name" value="GMC_OxRdtase"/>
</dbReference>
<proteinExistence type="inferred from homology"/>
<sequence>MSLLTLRGATHALVVVLFYVSVAFDFVWWTLIQRGEVAVAEYDYIVVGGGSGGSVAAGRLSENGTLRVLLLEAGPAPTPLHRFVPLGPLQFNSAYDWGYQTEPQEHGCRADPSAPPRIQPNFLERREDMEDPARGNAHDGTASLHCLLTVSCCCGLWSSPRVAPFSGDQQLECLARHFTWHVYHPTSTCRMAPRHVGGVVDHRLRVHGVQRLRVVDASVMPFVTSGNTNAPYGDDSLRRGRYDTAGPLRGWFISPANVR</sequence>
<dbReference type="GO" id="GO:0016614">
    <property type="term" value="F:oxidoreductase activity, acting on CH-OH group of donors"/>
    <property type="evidence" value="ECO:0007669"/>
    <property type="project" value="InterPro"/>
</dbReference>
<name>A0A6A4VP07_AMPAM</name>
<dbReference type="PANTHER" id="PTHR11552:SF147">
    <property type="entry name" value="CHOLINE DEHYDROGENASE, MITOCHONDRIAL"/>
    <property type="match status" value="1"/>
</dbReference>
<feature type="transmembrane region" description="Helical" evidence="2">
    <location>
        <begin position="12"/>
        <end position="31"/>
    </location>
</feature>
<evidence type="ECO:0000256" key="1">
    <source>
        <dbReference type="ARBA" id="ARBA00010790"/>
    </source>
</evidence>
<comment type="similarity">
    <text evidence="1">Belongs to the GMC oxidoreductase family.</text>
</comment>
<keyword evidence="2" id="KW-1133">Transmembrane helix</keyword>